<proteinExistence type="predicted"/>
<keyword evidence="2" id="KW-1185">Reference proteome</keyword>
<dbReference type="RefSeq" id="XP_024769990.1">
    <property type="nucleotide sequence ID" value="XM_024913771.1"/>
</dbReference>
<sequence>MSAASGWSKFAANFNESYSDKHIQRPTGGLTTCHSDSRSRLCDSSRVSLIKTSIVVAVAIRHGAELRSTAMRQLHADGIAAFASPHLELIDGAGEMPAFTLSEPCFSPPSASAPFWVMILAYPDYEYASALYGQCPSRGRQQEPACQCGCFKTNKASSKAATLIRGLAVL</sequence>
<reference evidence="1 2" key="1">
    <citation type="submission" date="2016-07" db="EMBL/GenBank/DDBJ databases">
        <title>Multiple horizontal gene transfer events from other fungi enriched the ability of initially mycotrophic Trichoderma (Ascomycota) to feed on dead plant biomass.</title>
        <authorList>
            <consortium name="DOE Joint Genome Institute"/>
            <person name="Aerts A."/>
            <person name="Atanasova L."/>
            <person name="Chenthamara K."/>
            <person name="Zhang J."/>
            <person name="Grujic M."/>
            <person name="Henrissat B."/>
            <person name="Kuo A."/>
            <person name="Salamov A."/>
            <person name="Lipzen A."/>
            <person name="Labutti K."/>
            <person name="Barry K."/>
            <person name="Miao Y."/>
            <person name="Rahimi M.J."/>
            <person name="Shen Q."/>
            <person name="Grigoriev I.V."/>
            <person name="Kubicek C.P."/>
            <person name="Druzhinina I.S."/>
        </authorList>
    </citation>
    <scope>NUCLEOTIDE SEQUENCE [LARGE SCALE GENOMIC DNA]</scope>
    <source>
        <strain evidence="1 2">CBS 226.95</strain>
    </source>
</reference>
<gene>
    <name evidence="1" type="ORF">M431DRAFT_249660</name>
</gene>
<dbReference type="EMBL" id="KZ679688">
    <property type="protein sequence ID" value="PTB50313.1"/>
    <property type="molecule type" value="Genomic_DNA"/>
</dbReference>
<dbReference type="GeneID" id="36622334"/>
<accession>A0A2T3ZZZ2</accession>
<dbReference type="AlphaFoldDB" id="A0A2T3ZZZ2"/>
<evidence type="ECO:0000313" key="2">
    <source>
        <dbReference type="Proteomes" id="UP000241690"/>
    </source>
</evidence>
<organism evidence="1 2">
    <name type="scientific">Trichoderma harzianum CBS 226.95</name>
    <dbReference type="NCBI Taxonomy" id="983964"/>
    <lineage>
        <taxon>Eukaryota</taxon>
        <taxon>Fungi</taxon>
        <taxon>Dikarya</taxon>
        <taxon>Ascomycota</taxon>
        <taxon>Pezizomycotina</taxon>
        <taxon>Sordariomycetes</taxon>
        <taxon>Hypocreomycetidae</taxon>
        <taxon>Hypocreales</taxon>
        <taxon>Hypocreaceae</taxon>
        <taxon>Trichoderma</taxon>
    </lineage>
</organism>
<name>A0A2T3ZZZ2_TRIHA</name>
<dbReference type="Proteomes" id="UP000241690">
    <property type="component" value="Unassembled WGS sequence"/>
</dbReference>
<evidence type="ECO:0000313" key="1">
    <source>
        <dbReference type="EMBL" id="PTB50313.1"/>
    </source>
</evidence>
<protein>
    <submittedName>
        <fullName evidence="1">Uncharacterized protein</fullName>
    </submittedName>
</protein>